<keyword evidence="1" id="KW-0812">Transmembrane</keyword>
<dbReference type="AlphaFoldDB" id="A0AAD5WIB7"/>
<feature type="transmembrane region" description="Helical" evidence="1">
    <location>
        <begin position="74"/>
        <end position="96"/>
    </location>
</feature>
<keyword evidence="1" id="KW-1133">Transmembrane helix</keyword>
<keyword evidence="1" id="KW-0472">Membrane</keyword>
<reference evidence="2" key="1">
    <citation type="submission" date="2021-06" db="EMBL/GenBank/DDBJ databases">
        <title>Parelaphostrongylus tenuis whole genome reference sequence.</title>
        <authorList>
            <person name="Garwood T.J."/>
            <person name="Larsen P.A."/>
            <person name="Fountain-Jones N.M."/>
            <person name="Garbe J.R."/>
            <person name="Macchietto M.G."/>
            <person name="Kania S.A."/>
            <person name="Gerhold R.W."/>
            <person name="Richards J.E."/>
            <person name="Wolf T.M."/>
        </authorList>
    </citation>
    <scope>NUCLEOTIDE SEQUENCE</scope>
    <source>
        <strain evidence="2">MNPRO001-30</strain>
        <tissue evidence="2">Meninges</tissue>
    </source>
</reference>
<dbReference type="PANTHER" id="PTHR46955:SF3">
    <property type="entry name" value="G_PROTEIN_RECEP_F1_2 DOMAIN-CONTAINING PROTEIN"/>
    <property type="match status" value="1"/>
</dbReference>
<dbReference type="PANTHER" id="PTHR46955">
    <property type="entry name" value="PROTEIN CBG01349-RELATED"/>
    <property type="match status" value="1"/>
</dbReference>
<dbReference type="InterPro" id="IPR052322">
    <property type="entry name" value="Mito_rRNA_Mtase_NSUN4"/>
</dbReference>
<sequence length="151" mass="17114">MVRNLYYLIVDIILVLLQVTVIVCNGIIIFVFASLLFGLLLGVVDLVLEFSLTSFHDAPNCAFAGCFFSDTYRYYWGISNMVMGIVLIISTIPFLIKLRALHQQPHRSGAAQLRENRFKQIQKSMRPPKWFAASLWLGSARVSDCKAQRAI</sequence>
<accession>A0AAD5WIB7</accession>
<evidence type="ECO:0000313" key="2">
    <source>
        <dbReference type="EMBL" id="KAJ1371554.1"/>
    </source>
</evidence>
<proteinExistence type="predicted"/>
<keyword evidence="3" id="KW-1185">Reference proteome</keyword>
<organism evidence="2 3">
    <name type="scientific">Parelaphostrongylus tenuis</name>
    <name type="common">Meningeal worm</name>
    <dbReference type="NCBI Taxonomy" id="148309"/>
    <lineage>
        <taxon>Eukaryota</taxon>
        <taxon>Metazoa</taxon>
        <taxon>Ecdysozoa</taxon>
        <taxon>Nematoda</taxon>
        <taxon>Chromadorea</taxon>
        <taxon>Rhabditida</taxon>
        <taxon>Rhabditina</taxon>
        <taxon>Rhabditomorpha</taxon>
        <taxon>Strongyloidea</taxon>
        <taxon>Metastrongylidae</taxon>
        <taxon>Parelaphostrongylus</taxon>
    </lineage>
</organism>
<protein>
    <submittedName>
        <fullName evidence="2">Uncharacterized protein</fullName>
    </submittedName>
</protein>
<evidence type="ECO:0000256" key="1">
    <source>
        <dbReference type="SAM" id="Phobius"/>
    </source>
</evidence>
<dbReference type="EMBL" id="JAHQIW010007001">
    <property type="protein sequence ID" value="KAJ1371554.1"/>
    <property type="molecule type" value="Genomic_DNA"/>
</dbReference>
<evidence type="ECO:0000313" key="3">
    <source>
        <dbReference type="Proteomes" id="UP001196413"/>
    </source>
</evidence>
<feature type="transmembrane region" description="Helical" evidence="1">
    <location>
        <begin position="12"/>
        <end position="44"/>
    </location>
</feature>
<name>A0AAD5WIB7_PARTN</name>
<dbReference type="Proteomes" id="UP001196413">
    <property type="component" value="Unassembled WGS sequence"/>
</dbReference>
<comment type="caution">
    <text evidence="2">The sequence shown here is derived from an EMBL/GenBank/DDBJ whole genome shotgun (WGS) entry which is preliminary data.</text>
</comment>
<gene>
    <name evidence="2" type="ORF">KIN20_033523</name>
</gene>